<sequence length="128" mass="13717">RRGRSRVGGARQPATGGRRRARRDAPQAARPTTRAAPARGRRALPDLGRRAAVGRPGGHPARRRRRPVARRGGRLRRNPRGAPEGAARLSARRRAGSRRPRPGDGLGVGRDLARGPHGRDVPAAARGL</sequence>
<proteinExistence type="predicted"/>
<feature type="compositionally biased region" description="Basic residues" evidence="1">
    <location>
        <begin position="60"/>
        <end position="79"/>
    </location>
</feature>
<evidence type="ECO:0000313" key="2">
    <source>
        <dbReference type="EMBL" id="CAA9555405.1"/>
    </source>
</evidence>
<dbReference type="EMBL" id="CADCWC010000484">
    <property type="protein sequence ID" value="CAA9555405.1"/>
    <property type="molecule type" value="Genomic_DNA"/>
</dbReference>
<protein>
    <submittedName>
        <fullName evidence="2">Uncharacterized protein</fullName>
    </submittedName>
</protein>
<feature type="region of interest" description="Disordered" evidence="1">
    <location>
        <begin position="1"/>
        <end position="128"/>
    </location>
</feature>
<evidence type="ECO:0000256" key="1">
    <source>
        <dbReference type="SAM" id="MobiDB-lite"/>
    </source>
</evidence>
<feature type="non-terminal residue" evidence="2">
    <location>
        <position position="128"/>
    </location>
</feature>
<feature type="compositionally biased region" description="Low complexity" evidence="1">
    <location>
        <begin position="26"/>
        <end position="38"/>
    </location>
</feature>
<feature type="compositionally biased region" description="Basic and acidic residues" evidence="1">
    <location>
        <begin position="111"/>
        <end position="120"/>
    </location>
</feature>
<organism evidence="2">
    <name type="scientific">uncultured Thermoleophilia bacterium</name>
    <dbReference type="NCBI Taxonomy" id="1497501"/>
    <lineage>
        <taxon>Bacteria</taxon>
        <taxon>Bacillati</taxon>
        <taxon>Actinomycetota</taxon>
        <taxon>Thermoleophilia</taxon>
        <taxon>environmental samples</taxon>
    </lineage>
</organism>
<reference evidence="2" key="1">
    <citation type="submission" date="2020-02" db="EMBL/GenBank/DDBJ databases">
        <authorList>
            <person name="Meier V. D."/>
        </authorList>
    </citation>
    <scope>NUCLEOTIDE SEQUENCE</scope>
    <source>
        <strain evidence="2">AVDCRST_MAG79</strain>
    </source>
</reference>
<gene>
    <name evidence="2" type="ORF">AVDCRST_MAG79-3050</name>
</gene>
<feature type="compositionally biased region" description="Basic residues" evidence="1">
    <location>
        <begin position="90"/>
        <end position="100"/>
    </location>
</feature>
<feature type="compositionally biased region" description="Low complexity" evidence="1">
    <location>
        <begin position="80"/>
        <end position="89"/>
    </location>
</feature>
<name>A0A6J4UMU5_9ACTN</name>
<feature type="non-terminal residue" evidence="2">
    <location>
        <position position="1"/>
    </location>
</feature>
<dbReference type="AlphaFoldDB" id="A0A6J4UMU5"/>
<accession>A0A6J4UMU5</accession>